<name>A0ABY7R6V7_9PSED</name>
<evidence type="ECO:0000313" key="7">
    <source>
        <dbReference type="Proteomes" id="UP001214301"/>
    </source>
</evidence>
<dbReference type="Pfam" id="PF00126">
    <property type="entry name" value="HTH_1"/>
    <property type="match status" value="1"/>
</dbReference>
<keyword evidence="4" id="KW-0804">Transcription</keyword>
<evidence type="ECO:0000256" key="3">
    <source>
        <dbReference type="ARBA" id="ARBA00023125"/>
    </source>
</evidence>
<dbReference type="Gene3D" id="3.40.190.10">
    <property type="entry name" value="Periplasmic binding protein-like II"/>
    <property type="match status" value="2"/>
</dbReference>
<dbReference type="SUPFAM" id="SSF46785">
    <property type="entry name" value="Winged helix' DNA-binding domain"/>
    <property type="match status" value="1"/>
</dbReference>
<dbReference type="InterPro" id="IPR036388">
    <property type="entry name" value="WH-like_DNA-bd_sf"/>
</dbReference>
<dbReference type="PANTHER" id="PTHR30537:SF26">
    <property type="entry name" value="GLYCINE CLEAVAGE SYSTEM TRANSCRIPTIONAL ACTIVATOR"/>
    <property type="match status" value="1"/>
</dbReference>
<dbReference type="InterPro" id="IPR005119">
    <property type="entry name" value="LysR_subst-bd"/>
</dbReference>
<dbReference type="Gene3D" id="1.10.10.10">
    <property type="entry name" value="Winged helix-like DNA-binding domain superfamily/Winged helix DNA-binding domain"/>
    <property type="match status" value="1"/>
</dbReference>
<organism evidence="6 7">
    <name type="scientific">Pseudomonas capeferrum</name>
    <dbReference type="NCBI Taxonomy" id="1495066"/>
    <lineage>
        <taxon>Bacteria</taxon>
        <taxon>Pseudomonadati</taxon>
        <taxon>Pseudomonadota</taxon>
        <taxon>Gammaproteobacteria</taxon>
        <taxon>Pseudomonadales</taxon>
        <taxon>Pseudomonadaceae</taxon>
        <taxon>Pseudomonas</taxon>
    </lineage>
</organism>
<dbReference type="PRINTS" id="PR00039">
    <property type="entry name" value="HTHLYSR"/>
</dbReference>
<protein>
    <submittedName>
        <fullName evidence="6">LysR substrate-binding domain-containing protein</fullName>
    </submittedName>
</protein>
<proteinExistence type="inferred from homology"/>
<dbReference type="InterPro" id="IPR036390">
    <property type="entry name" value="WH_DNA-bd_sf"/>
</dbReference>
<evidence type="ECO:0000313" key="6">
    <source>
        <dbReference type="EMBL" id="WCH99295.1"/>
    </source>
</evidence>
<evidence type="ECO:0000256" key="1">
    <source>
        <dbReference type="ARBA" id="ARBA00009437"/>
    </source>
</evidence>
<dbReference type="SUPFAM" id="SSF53850">
    <property type="entry name" value="Periplasmic binding protein-like II"/>
    <property type="match status" value="1"/>
</dbReference>
<evidence type="ECO:0000256" key="2">
    <source>
        <dbReference type="ARBA" id="ARBA00023015"/>
    </source>
</evidence>
<dbReference type="Proteomes" id="UP001214301">
    <property type="component" value="Chromosome"/>
</dbReference>
<keyword evidence="7" id="KW-1185">Reference proteome</keyword>
<dbReference type="CDD" id="cd08432">
    <property type="entry name" value="PBP2_GcdR_TrpI_HvrB_AmpR_like"/>
    <property type="match status" value="1"/>
</dbReference>
<dbReference type="RefSeq" id="WP_033702746.1">
    <property type="nucleotide sequence ID" value="NZ_CP116669.1"/>
</dbReference>
<keyword evidence="2" id="KW-0805">Transcription regulation</keyword>
<dbReference type="PROSITE" id="PS50931">
    <property type="entry name" value="HTH_LYSR"/>
    <property type="match status" value="1"/>
</dbReference>
<dbReference type="PANTHER" id="PTHR30537">
    <property type="entry name" value="HTH-TYPE TRANSCRIPTIONAL REGULATOR"/>
    <property type="match status" value="1"/>
</dbReference>
<keyword evidence="3" id="KW-0238">DNA-binding</keyword>
<evidence type="ECO:0000259" key="5">
    <source>
        <dbReference type="PROSITE" id="PS50931"/>
    </source>
</evidence>
<dbReference type="InterPro" id="IPR000847">
    <property type="entry name" value="LysR_HTH_N"/>
</dbReference>
<comment type="similarity">
    <text evidence="1">Belongs to the LysR transcriptional regulatory family.</text>
</comment>
<evidence type="ECO:0000256" key="4">
    <source>
        <dbReference type="ARBA" id="ARBA00023163"/>
    </source>
</evidence>
<feature type="domain" description="HTH lysR-type" evidence="5">
    <location>
        <begin position="5"/>
        <end position="62"/>
    </location>
</feature>
<dbReference type="EMBL" id="CP116669">
    <property type="protein sequence ID" value="WCH99295.1"/>
    <property type="molecule type" value="Genomic_DNA"/>
</dbReference>
<reference evidence="6 7" key="1">
    <citation type="journal article" date="2020" name="Front. Microbiol.">
        <title>Toward Biorecycling: Isolation of a Soil Bacterium That Grows on a Polyurethane Oligomer and Monomer.</title>
        <authorList>
            <person name="Espinosa M.J.C."/>
            <person name="Blanco A.C."/>
            <person name="Schmidgall T."/>
            <person name="Atanasoff-Kardjalieff A.K."/>
            <person name="Kappelmeyer U."/>
            <person name="Tischler D."/>
            <person name="Pieper D.H."/>
            <person name="Heipieper H.J."/>
            <person name="Eberlein C."/>
        </authorList>
    </citation>
    <scope>NUCLEOTIDE SEQUENCE [LARGE SCALE GENOMIC DNA]</scope>
    <source>
        <strain evidence="6 7">TDA1</strain>
    </source>
</reference>
<dbReference type="Pfam" id="PF03466">
    <property type="entry name" value="LysR_substrate"/>
    <property type="match status" value="1"/>
</dbReference>
<sequence>MKRLPPLPALYTFLVTAQHCNFTRAGQQLHITQGAVSRQIGALEAHLGYALFQRQARGLSLTREGQDWLPRVQQVFALVEQGVREVGGHRATLQLKAPTCVMRWLLPRLMEWQALRPDVPVELTTTVQHGVDFRREGFDAAVVYGSLPNHGLQVRKLFDEQLTPVCAPSLLEGALPLAQIDDLMRHMLLHPSRDEHDWRLWLQAAGATFAAQGPKQHFETLDMAMAMASQGTGVAIGDWSLIGDDLHGGRLCMPFGLKVTTGKGYYLVSQAKHLPAGLVELMDWLQARANRDPL</sequence>
<gene>
    <name evidence="6" type="ORF">PMC74_21395</name>
</gene>
<dbReference type="InterPro" id="IPR058163">
    <property type="entry name" value="LysR-type_TF_proteobact-type"/>
</dbReference>
<dbReference type="GeneID" id="301038606"/>
<accession>A0ABY7R6V7</accession>